<accession>A0A3Q7EAA6</accession>
<evidence type="ECO:0000259" key="1">
    <source>
        <dbReference type="Pfam" id="PF08268"/>
    </source>
</evidence>
<sequence length="141" mass="16542">MLNLKNVKLLNCETIELWNSLHESTDYYELIEVKGKLEVIDYGKWVGGYLDLWILEQTPQRKWERHIIDVPSIWNAIKLGFISSFMARDGEIIFGAIFKSDACLCYDVTRKSWRELKIMGHPKENDIKGIYSYVESLVPLR</sequence>
<dbReference type="InterPro" id="IPR013187">
    <property type="entry name" value="F-box-assoc_dom_typ3"/>
</dbReference>
<reference evidence="2" key="2">
    <citation type="submission" date="2019-01" db="UniProtKB">
        <authorList>
            <consortium name="EnsemblPlants"/>
        </authorList>
    </citation>
    <scope>IDENTIFICATION</scope>
    <source>
        <strain evidence="2">cv. Heinz 1706</strain>
    </source>
</reference>
<dbReference type="InParanoid" id="A0A3Q7EAA6"/>
<dbReference type="EnsemblPlants" id="Solyc01g010497.1.1">
    <property type="protein sequence ID" value="Solyc01g010497.1.1.1"/>
    <property type="gene ID" value="Solyc01g010497.1"/>
</dbReference>
<feature type="domain" description="F-box associated beta-propeller type 3" evidence="1">
    <location>
        <begin position="14"/>
        <end position="125"/>
    </location>
</feature>
<proteinExistence type="predicted"/>
<evidence type="ECO:0000313" key="2">
    <source>
        <dbReference type="EnsemblPlants" id="Solyc01g010497.1.1.1"/>
    </source>
</evidence>
<dbReference type="Proteomes" id="UP000004994">
    <property type="component" value="Chromosome 1"/>
</dbReference>
<evidence type="ECO:0000313" key="3">
    <source>
        <dbReference type="Proteomes" id="UP000004994"/>
    </source>
</evidence>
<keyword evidence="3" id="KW-1185">Reference proteome</keyword>
<dbReference type="AlphaFoldDB" id="A0A3Q7EAA6"/>
<reference evidence="2" key="1">
    <citation type="journal article" date="2012" name="Nature">
        <title>The tomato genome sequence provides insights into fleshy fruit evolution.</title>
        <authorList>
            <consortium name="Tomato Genome Consortium"/>
        </authorList>
    </citation>
    <scope>NUCLEOTIDE SEQUENCE [LARGE SCALE GENOMIC DNA]</scope>
    <source>
        <strain evidence="2">cv. Heinz 1706</strain>
    </source>
</reference>
<name>A0A3Q7EAA6_SOLLC</name>
<dbReference type="Gramene" id="Solyc01g010497.1.1">
    <property type="protein sequence ID" value="Solyc01g010497.1.1.1"/>
    <property type="gene ID" value="Solyc01g010497.1"/>
</dbReference>
<dbReference type="Pfam" id="PF08268">
    <property type="entry name" value="FBA_3"/>
    <property type="match status" value="1"/>
</dbReference>
<organism evidence="2">
    <name type="scientific">Solanum lycopersicum</name>
    <name type="common">Tomato</name>
    <name type="synonym">Lycopersicon esculentum</name>
    <dbReference type="NCBI Taxonomy" id="4081"/>
    <lineage>
        <taxon>Eukaryota</taxon>
        <taxon>Viridiplantae</taxon>
        <taxon>Streptophyta</taxon>
        <taxon>Embryophyta</taxon>
        <taxon>Tracheophyta</taxon>
        <taxon>Spermatophyta</taxon>
        <taxon>Magnoliopsida</taxon>
        <taxon>eudicotyledons</taxon>
        <taxon>Gunneridae</taxon>
        <taxon>Pentapetalae</taxon>
        <taxon>asterids</taxon>
        <taxon>lamiids</taxon>
        <taxon>Solanales</taxon>
        <taxon>Solanaceae</taxon>
        <taxon>Solanoideae</taxon>
        <taxon>Solaneae</taxon>
        <taxon>Solanum</taxon>
        <taxon>Solanum subgen. Lycopersicon</taxon>
    </lineage>
</organism>
<protein>
    <recommendedName>
        <fullName evidence="1">F-box associated beta-propeller type 3 domain-containing protein</fullName>
    </recommendedName>
</protein>